<name>A0ABP1R1I0_9HEXA</name>
<accession>A0ABP1R1I0</accession>
<dbReference type="Proteomes" id="UP001642540">
    <property type="component" value="Unassembled WGS sequence"/>
</dbReference>
<gene>
    <name evidence="1" type="ORF">ODALV1_LOCUS17717</name>
</gene>
<proteinExistence type="predicted"/>
<keyword evidence="2" id="KW-1185">Reference proteome</keyword>
<evidence type="ECO:0000313" key="2">
    <source>
        <dbReference type="Proteomes" id="UP001642540"/>
    </source>
</evidence>
<organism evidence="1 2">
    <name type="scientific">Orchesella dallaii</name>
    <dbReference type="NCBI Taxonomy" id="48710"/>
    <lineage>
        <taxon>Eukaryota</taxon>
        <taxon>Metazoa</taxon>
        <taxon>Ecdysozoa</taxon>
        <taxon>Arthropoda</taxon>
        <taxon>Hexapoda</taxon>
        <taxon>Collembola</taxon>
        <taxon>Entomobryomorpha</taxon>
        <taxon>Entomobryoidea</taxon>
        <taxon>Orchesellidae</taxon>
        <taxon>Orchesellinae</taxon>
        <taxon>Orchesella</taxon>
    </lineage>
</organism>
<comment type="caution">
    <text evidence="1">The sequence shown here is derived from an EMBL/GenBank/DDBJ whole genome shotgun (WGS) entry which is preliminary data.</text>
</comment>
<sequence length="81" mass="9581">MELPEAAKKRKIQLDLVGATRWKIKIQPVGAIKNSKEPEESLKKEIKVESVGARKWKFKWEPVRDMERKIKMESEVAKRRH</sequence>
<evidence type="ECO:0000313" key="1">
    <source>
        <dbReference type="EMBL" id="CAL8117487.1"/>
    </source>
</evidence>
<protein>
    <submittedName>
        <fullName evidence="1">Uncharacterized protein</fullName>
    </submittedName>
</protein>
<reference evidence="1 2" key="1">
    <citation type="submission" date="2024-08" db="EMBL/GenBank/DDBJ databases">
        <authorList>
            <person name="Cucini C."/>
            <person name="Frati F."/>
        </authorList>
    </citation>
    <scope>NUCLEOTIDE SEQUENCE [LARGE SCALE GENOMIC DNA]</scope>
</reference>
<dbReference type="EMBL" id="CAXLJM020000054">
    <property type="protein sequence ID" value="CAL8117487.1"/>
    <property type="molecule type" value="Genomic_DNA"/>
</dbReference>